<dbReference type="Proteomes" id="UP000288805">
    <property type="component" value="Unassembled WGS sequence"/>
</dbReference>
<reference evidence="1 2" key="1">
    <citation type="journal article" date="2018" name="PLoS Genet.">
        <title>Population sequencing reveals clonal diversity and ancestral inbreeding in the grapevine cultivar Chardonnay.</title>
        <authorList>
            <person name="Roach M.J."/>
            <person name="Johnson D.L."/>
            <person name="Bohlmann J."/>
            <person name="van Vuuren H.J."/>
            <person name="Jones S.J."/>
            <person name="Pretorius I.S."/>
            <person name="Schmidt S.A."/>
            <person name="Borneman A.R."/>
        </authorList>
    </citation>
    <scope>NUCLEOTIDE SEQUENCE [LARGE SCALE GENOMIC DNA]</scope>
    <source>
        <strain evidence="2">cv. Chardonnay</strain>
        <tissue evidence="1">Leaf</tissue>
    </source>
</reference>
<sequence>MVVGPSGIAKEASKCNERGSTYGVVDTKSGSEKVGLKRWGYTNGRSENVGSCAHGRSEEVGDCANGRFEEVGDNTDDEFEEVRDCTDGRLEEMGDCTNCGDKKVGGCNDIDTDEGGRAIIILQAAHKDCWGNDLSSHLSFHSIGDAGQVVVGRLKRPRNVLSKGGCVTCPPEECLVRLGWLATCTLRGGPTIETSLQFCRQQVMADALLSTSFQVLFDRLASPEVINFIRHKKLSHELLDKLESRITT</sequence>
<comment type="caution">
    <text evidence="1">The sequence shown here is derived from an EMBL/GenBank/DDBJ whole genome shotgun (WGS) entry which is preliminary data.</text>
</comment>
<dbReference type="EMBL" id="QGNW01000177">
    <property type="protein sequence ID" value="RVW88082.1"/>
    <property type="molecule type" value="Genomic_DNA"/>
</dbReference>
<evidence type="ECO:0000313" key="1">
    <source>
        <dbReference type="EMBL" id="RVW88082.1"/>
    </source>
</evidence>
<accession>A0A438HUE7</accession>
<organism evidence="1 2">
    <name type="scientific">Vitis vinifera</name>
    <name type="common">Grape</name>
    <dbReference type="NCBI Taxonomy" id="29760"/>
    <lineage>
        <taxon>Eukaryota</taxon>
        <taxon>Viridiplantae</taxon>
        <taxon>Streptophyta</taxon>
        <taxon>Embryophyta</taxon>
        <taxon>Tracheophyta</taxon>
        <taxon>Spermatophyta</taxon>
        <taxon>Magnoliopsida</taxon>
        <taxon>eudicotyledons</taxon>
        <taxon>Gunneridae</taxon>
        <taxon>Pentapetalae</taxon>
        <taxon>rosids</taxon>
        <taxon>Vitales</taxon>
        <taxon>Vitaceae</taxon>
        <taxon>Viteae</taxon>
        <taxon>Vitis</taxon>
    </lineage>
</organism>
<gene>
    <name evidence="1" type="ORF">CK203_044399</name>
</gene>
<name>A0A438HUE7_VITVI</name>
<protein>
    <submittedName>
        <fullName evidence="1">Uncharacterized protein</fullName>
    </submittedName>
</protein>
<dbReference type="AlphaFoldDB" id="A0A438HUE7"/>
<evidence type="ECO:0000313" key="2">
    <source>
        <dbReference type="Proteomes" id="UP000288805"/>
    </source>
</evidence>
<proteinExistence type="predicted"/>